<dbReference type="EMBL" id="GEDC01004151">
    <property type="protein sequence ID" value="JAS33147.1"/>
    <property type="molecule type" value="Transcribed_RNA"/>
</dbReference>
<dbReference type="PROSITE" id="PS50082">
    <property type="entry name" value="WD_REPEATS_2"/>
    <property type="match status" value="2"/>
</dbReference>
<dbReference type="AlphaFoldDB" id="A0A1B6E5H3"/>
<protein>
    <submittedName>
        <fullName evidence="5">Uncharacterized protein</fullName>
    </submittedName>
</protein>
<name>A0A1B6E5H3_9HEMI</name>
<evidence type="ECO:0000256" key="3">
    <source>
        <dbReference type="PROSITE-ProRule" id="PRU00221"/>
    </source>
</evidence>
<dbReference type="PROSITE" id="PS50294">
    <property type="entry name" value="WD_REPEATS_REGION"/>
    <property type="match status" value="1"/>
</dbReference>
<feature type="region of interest" description="Disordered" evidence="4">
    <location>
        <begin position="41"/>
        <end position="64"/>
    </location>
</feature>
<reference evidence="5" key="1">
    <citation type="submission" date="2015-12" db="EMBL/GenBank/DDBJ databases">
        <title>De novo transcriptome assembly of four potential Pierce s Disease insect vectors from Arizona vineyards.</title>
        <authorList>
            <person name="Tassone E.E."/>
        </authorList>
    </citation>
    <scope>NUCLEOTIDE SEQUENCE</scope>
</reference>
<feature type="region of interest" description="Disordered" evidence="4">
    <location>
        <begin position="1"/>
        <end position="20"/>
    </location>
</feature>
<dbReference type="InterPro" id="IPR051179">
    <property type="entry name" value="WD_repeat_multifunction"/>
</dbReference>
<dbReference type="PROSITE" id="PS00678">
    <property type="entry name" value="WD_REPEATS_1"/>
    <property type="match status" value="1"/>
</dbReference>
<organism evidence="5">
    <name type="scientific">Clastoptera arizonana</name>
    <name type="common">Arizona spittle bug</name>
    <dbReference type="NCBI Taxonomy" id="38151"/>
    <lineage>
        <taxon>Eukaryota</taxon>
        <taxon>Metazoa</taxon>
        <taxon>Ecdysozoa</taxon>
        <taxon>Arthropoda</taxon>
        <taxon>Hexapoda</taxon>
        <taxon>Insecta</taxon>
        <taxon>Pterygota</taxon>
        <taxon>Neoptera</taxon>
        <taxon>Paraneoptera</taxon>
        <taxon>Hemiptera</taxon>
        <taxon>Auchenorrhyncha</taxon>
        <taxon>Cercopoidea</taxon>
        <taxon>Clastopteridae</taxon>
        <taxon>Clastoptera</taxon>
    </lineage>
</organism>
<evidence type="ECO:0000256" key="1">
    <source>
        <dbReference type="ARBA" id="ARBA00022574"/>
    </source>
</evidence>
<dbReference type="InterPro" id="IPR001680">
    <property type="entry name" value="WD40_rpt"/>
</dbReference>
<feature type="compositionally biased region" description="Acidic residues" evidence="4">
    <location>
        <begin position="41"/>
        <end position="55"/>
    </location>
</feature>
<dbReference type="SUPFAM" id="SSF50978">
    <property type="entry name" value="WD40 repeat-like"/>
    <property type="match status" value="1"/>
</dbReference>
<dbReference type="PANTHER" id="PTHR19857">
    <property type="entry name" value="MITOCHONDRIAL DIVISION PROTEIN 1-RELATED"/>
    <property type="match status" value="1"/>
</dbReference>
<proteinExistence type="predicted"/>
<dbReference type="Gene3D" id="2.130.10.10">
    <property type="entry name" value="YVTN repeat-like/Quinoprotein amine dehydrogenase"/>
    <property type="match status" value="1"/>
</dbReference>
<evidence type="ECO:0000313" key="5">
    <source>
        <dbReference type="EMBL" id="JAS33147.1"/>
    </source>
</evidence>
<dbReference type="InterPro" id="IPR015943">
    <property type="entry name" value="WD40/YVTN_repeat-like_dom_sf"/>
</dbReference>
<dbReference type="SMART" id="SM00320">
    <property type="entry name" value="WD40"/>
    <property type="match status" value="8"/>
</dbReference>
<evidence type="ECO:0000256" key="2">
    <source>
        <dbReference type="ARBA" id="ARBA00022737"/>
    </source>
</evidence>
<feature type="repeat" description="WD" evidence="3">
    <location>
        <begin position="123"/>
        <end position="164"/>
    </location>
</feature>
<feature type="repeat" description="WD" evidence="3">
    <location>
        <begin position="80"/>
        <end position="122"/>
    </location>
</feature>
<dbReference type="InterPro" id="IPR036322">
    <property type="entry name" value="WD40_repeat_dom_sf"/>
</dbReference>
<sequence>MIDDNKDTPPESPDSHLDMYENDIVELDEDDVEEVVLEEIEGVESDEESLDEDENHENYSHGPTIRLRKGPVPDTSDFHFKKHEGSVFCCNLDPKNGNIAVTGGEDEKAFVWEIDTGMILLECTGHKDSVIAAEFSHDGSHLVTADISGGIQVWRTSTNSLIWSENVGDITWVKWHHGTHVLMAALHNGNVYMWKIPSGEMKVLPGHDMASDCGIYMPDGRRAIIGYVDGCMKLFDLKTGSVLTKFEAGEIHDAAISGLAAHSDNNLILTGGGDGKVNLIKTQPSKVLAKFKCNKDSGDSDWVETVGFCKDATMSLASAGTIGGNLYIWDIAQQALRHKIFLHCGISRMLWDAHHPIIYTGCLGGVININDAKSGKILKELIGHSDNILDISLSSVGDQNRILLSAGDDNASRVFSIDVTELYKNL</sequence>
<accession>A0A1B6E5H3</accession>
<dbReference type="Pfam" id="PF00400">
    <property type="entry name" value="WD40"/>
    <property type="match status" value="4"/>
</dbReference>
<keyword evidence="2" id="KW-0677">Repeat</keyword>
<evidence type="ECO:0000256" key="4">
    <source>
        <dbReference type="SAM" id="MobiDB-lite"/>
    </source>
</evidence>
<gene>
    <name evidence="5" type="ORF">g.5095</name>
</gene>
<dbReference type="InterPro" id="IPR019775">
    <property type="entry name" value="WD40_repeat_CS"/>
</dbReference>
<feature type="compositionally biased region" description="Basic and acidic residues" evidence="4">
    <location>
        <begin position="1"/>
        <end position="19"/>
    </location>
</feature>
<dbReference type="PANTHER" id="PTHR19857:SF8">
    <property type="entry name" value="ANGIO-ASSOCIATED MIGRATORY CELL PROTEIN"/>
    <property type="match status" value="1"/>
</dbReference>
<keyword evidence="1 3" id="KW-0853">WD repeat</keyword>